<organism evidence="9 10">
    <name type="scientific">Leucobacter viscericola</name>
    <dbReference type="NCBI Taxonomy" id="2714935"/>
    <lineage>
        <taxon>Bacteria</taxon>
        <taxon>Bacillati</taxon>
        <taxon>Actinomycetota</taxon>
        <taxon>Actinomycetes</taxon>
        <taxon>Micrococcales</taxon>
        <taxon>Microbacteriaceae</taxon>
        <taxon>Leucobacter</taxon>
    </lineage>
</organism>
<dbReference type="EMBL" id="CP049863">
    <property type="protein sequence ID" value="QIK63585.1"/>
    <property type="molecule type" value="Genomic_DNA"/>
</dbReference>
<feature type="domain" description="Cardiolipin synthase N-terminal" evidence="8">
    <location>
        <begin position="14"/>
        <end position="58"/>
    </location>
</feature>
<evidence type="ECO:0000256" key="2">
    <source>
        <dbReference type="ARBA" id="ARBA00022475"/>
    </source>
</evidence>
<dbReference type="InterPro" id="IPR027379">
    <property type="entry name" value="CLS_N"/>
</dbReference>
<evidence type="ECO:0000256" key="6">
    <source>
        <dbReference type="SAM" id="MobiDB-lite"/>
    </source>
</evidence>
<protein>
    <recommendedName>
        <fullName evidence="8">Cardiolipin synthase N-terminal domain-containing protein</fullName>
    </recommendedName>
</protein>
<comment type="subcellular location">
    <subcellularLocation>
        <location evidence="1">Cell membrane</location>
        <topology evidence="1">Multi-pass membrane protein</topology>
    </subcellularLocation>
</comment>
<evidence type="ECO:0000256" key="7">
    <source>
        <dbReference type="SAM" id="Phobius"/>
    </source>
</evidence>
<evidence type="ECO:0000259" key="8">
    <source>
        <dbReference type="Pfam" id="PF13396"/>
    </source>
</evidence>
<feature type="compositionally biased region" description="Basic and acidic residues" evidence="6">
    <location>
        <begin position="133"/>
        <end position="152"/>
    </location>
</feature>
<keyword evidence="5 7" id="KW-0472">Membrane</keyword>
<evidence type="ECO:0000313" key="9">
    <source>
        <dbReference type="EMBL" id="QIK63585.1"/>
    </source>
</evidence>
<dbReference type="RefSeq" id="WP_166291849.1">
    <property type="nucleotide sequence ID" value="NZ_CP049863.1"/>
</dbReference>
<gene>
    <name evidence="9" type="ORF">G7068_10555</name>
</gene>
<sequence>MVRFVIIGIVIAVAFTLYALVDAAMTDGARARGVSKPVWVLLVIVLPVIGGLLWFMIGKGATPAKRPTPPDDDPRFAGTRMSKAAVDEHMRDLEARLRELDDEVFPGEDQAKAKDPAPQTGQKPAAQDPAPQKPDDGKADTTDPEVKPKPDGDAGAARK</sequence>
<name>A0A6G7XG99_9MICO</name>
<dbReference type="KEGG" id="lvi:G7068_10555"/>
<evidence type="ECO:0000256" key="4">
    <source>
        <dbReference type="ARBA" id="ARBA00022989"/>
    </source>
</evidence>
<accession>A0A6G7XG99</accession>
<reference evidence="9 10" key="1">
    <citation type="submission" date="2020-03" db="EMBL/GenBank/DDBJ databases">
        <title>Leucobacter sp. nov., isolated from beetles.</title>
        <authorList>
            <person name="Hyun D.-W."/>
            <person name="Bae J.-W."/>
        </authorList>
    </citation>
    <scope>NUCLEOTIDE SEQUENCE [LARGE SCALE GENOMIC DNA]</scope>
    <source>
        <strain evidence="9 10">HDW9C</strain>
    </source>
</reference>
<keyword evidence="10" id="KW-1185">Reference proteome</keyword>
<evidence type="ECO:0000256" key="3">
    <source>
        <dbReference type="ARBA" id="ARBA00022692"/>
    </source>
</evidence>
<proteinExistence type="predicted"/>
<keyword evidence="2" id="KW-1003">Cell membrane</keyword>
<feature type="region of interest" description="Disordered" evidence="6">
    <location>
        <begin position="60"/>
        <end position="83"/>
    </location>
</feature>
<dbReference type="Pfam" id="PF13396">
    <property type="entry name" value="PLDc_N"/>
    <property type="match status" value="1"/>
</dbReference>
<evidence type="ECO:0000313" key="10">
    <source>
        <dbReference type="Proteomes" id="UP000502677"/>
    </source>
</evidence>
<evidence type="ECO:0000256" key="1">
    <source>
        <dbReference type="ARBA" id="ARBA00004651"/>
    </source>
</evidence>
<keyword evidence="3 7" id="KW-0812">Transmembrane</keyword>
<dbReference type="GO" id="GO:0005886">
    <property type="term" value="C:plasma membrane"/>
    <property type="evidence" value="ECO:0007669"/>
    <property type="project" value="UniProtKB-SubCell"/>
</dbReference>
<dbReference type="AlphaFoldDB" id="A0A6G7XG99"/>
<keyword evidence="4 7" id="KW-1133">Transmembrane helix</keyword>
<feature type="compositionally biased region" description="Low complexity" evidence="6">
    <location>
        <begin position="121"/>
        <end position="130"/>
    </location>
</feature>
<dbReference type="Proteomes" id="UP000502677">
    <property type="component" value="Chromosome"/>
</dbReference>
<feature type="region of interest" description="Disordered" evidence="6">
    <location>
        <begin position="97"/>
        <end position="159"/>
    </location>
</feature>
<feature type="transmembrane region" description="Helical" evidence="7">
    <location>
        <begin position="39"/>
        <end position="57"/>
    </location>
</feature>
<evidence type="ECO:0000256" key="5">
    <source>
        <dbReference type="ARBA" id="ARBA00023136"/>
    </source>
</evidence>